<keyword evidence="6 12" id="KW-0408">Iron</keyword>
<dbReference type="InterPro" id="IPR007197">
    <property type="entry name" value="rSAM"/>
</dbReference>
<dbReference type="GO" id="GO:0051539">
    <property type="term" value="F:4 iron, 4 sulfur cluster binding"/>
    <property type="evidence" value="ECO:0007669"/>
    <property type="project" value="UniProtKB-UniRule"/>
</dbReference>
<proteinExistence type="inferred from homology"/>
<dbReference type="InterPro" id="IPR000385">
    <property type="entry name" value="MoaA_NifB_PqqE_Fe-S-bd_CS"/>
</dbReference>
<comment type="caution">
    <text evidence="14">The sequence shown here is derived from an EMBL/GenBank/DDBJ whole genome shotgun (WGS) entry which is preliminary data.</text>
</comment>
<dbReference type="InterPro" id="IPR050105">
    <property type="entry name" value="MoCo_biosynth_MoaA/MoaC"/>
</dbReference>
<feature type="binding site" evidence="12">
    <location>
        <position position="32"/>
    </location>
    <ligand>
        <name>[4Fe-4S] cluster</name>
        <dbReference type="ChEBI" id="CHEBI:49883"/>
        <label>1</label>
        <note>4Fe-4S-S-AdoMet</note>
    </ligand>
</feature>
<evidence type="ECO:0000259" key="13">
    <source>
        <dbReference type="PROSITE" id="PS51918"/>
    </source>
</evidence>
<evidence type="ECO:0000256" key="10">
    <source>
        <dbReference type="ARBA" id="ARBA00023239"/>
    </source>
</evidence>
<keyword evidence="2 12" id="KW-0004">4Fe-4S</keyword>
<feature type="binding site" evidence="12">
    <location>
        <position position="266"/>
    </location>
    <ligand>
        <name>[4Fe-4S] cluster</name>
        <dbReference type="ChEBI" id="CHEBI:49883"/>
        <label>2</label>
        <note>4Fe-4S-substrate</note>
    </ligand>
</feature>
<feature type="binding site" evidence="12">
    <location>
        <position position="38"/>
    </location>
    <ligand>
        <name>S-adenosyl-L-methionine</name>
        <dbReference type="ChEBI" id="CHEBI:59789"/>
    </ligand>
</feature>
<evidence type="ECO:0000313" key="15">
    <source>
        <dbReference type="Proteomes" id="UP000265431"/>
    </source>
</evidence>
<gene>
    <name evidence="12 14" type="primary">moaA</name>
    <name evidence="14" type="ORF">D1224_10160</name>
</gene>
<evidence type="ECO:0000256" key="9">
    <source>
        <dbReference type="ARBA" id="ARBA00023150"/>
    </source>
</evidence>
<dbReference type="SUPFAM" id="SSF102114">
    <property type="entry name" value="Radical SAM enzymes"/>
    <property type="match status" value="1"/>
</dbReference>
<evidence type="ECO:0000256" key="5">
    <source>
        <dbReference type="ARBA" id="ARBA00022741"/>
    </source>
</evidence>
<dbReference type="PROSITE" id="PS51918">
    <property type="entry name" value="RADICAL_SAM"/>
    <property type="match status" value="1"/>
</dbReference>
<reference evidence="14 15" key="1">
    <citation type="submission" date="2018-08" db="EMBL/GenBank/DDBJ databases">
        <title>Henriciella mobilis sp. nov., isolated from seawater.</title>
        <authorList>
            <person name="Cheng H."/>
            <person name="Wu Y.-H."/>
            <person name="Xu X.-W."/>
            <person name="Guo L.-L."/>
        </authorList>
    </citation>
    <scope>NUCLEOTIDE SEQUENCE [LARGE SCALE GENOMIC DNA]</scope>
    <source>
        <strain evidence="14 15">CCUG66934</strain>
    </source>
</reference>
<dbReference type="InterPro" id="IPR010505">
    <property type="entry name" value="MoaA_twitch"/>
</dbReference>
<evidence type="ECO:0000256" key="12">
    <source>
        <dbReference type="HAMAP-Rule" id="MF_01225"/>
    </source>
</evidence>
<dbReference type="InterPro" id="IPR040064">
    <property type="entry name" value="MoaA-like"/>
</dbReference>
<dbReference type="EC" id="4.1.99.22" evidence="1 12"/>
<feature type="binding site" evidence="12">
    <location>
        <position position="201"/>
    </location>
    <ligand>
        <name>S-adenosyl-L-methionine</name>
        <dbReference type="ChEBI" id="CHEBI:59789"/>
    </ligand>
</feature>
<evidence type="ECO:0000256" key="7">
    <source>
        <dbReference type="ARBA" id="ARBA00023014"/>
    </source>
</evidence>
<feature type="binding site" evidence="12">
    <location>
        <begin position="271"/>
        <end position="273"/>
    </location>
    <ligand>
        <name>GTP</name>
        <dbReference type="ChEBI" id="CHEBI:37565"/>
    </ligand>
</feature>
<dbReference type="InterPro" id="IPR013785">
    <property type="entry name" value="Aldolase_TIM"/>
</dbReference>
<accession>A0A399R3Y1</accession>
<dbReference type="AlphaFoldDB" id="A0A399R3Y1"/>
<feature type="binding site" evidence="12">
    <location>
        <position position="25"/>
    </location>
    <ligand>
        <name>GTP</name>
        <dbReference type="ChEBI" id="CHEBI:37565"/>
    </ligand>
</feature>
<dbReference type="Proteomes" id="UP000265431">
    <property type="component" value="Unassembled WGS sequence"/>
</dbReference>
<evidence type="ECO:0000256" key="3">
    <source>
        <dbReference type="ARBA" id="ARBA00022691"/>
    </source>
</evidence>
<keyword evidence="10 12" id="KW-0456">Lyase</keyword>
<evidence type="ECO:0000256" key="8">
    <source>
        <dbReference type="ARBA" id="ARBA00023134"/>
    </source>
</evidence>
<dbReference type="SFLD" id="SFLDS00029">
    <property type="entry name" value="Radical_SAM"/>
    <property type="match status" value="1"/>
</dbReference>
<dbReference type="GO" id="GO:0005525">
    <property type="term" value="F:GTP binding"/>
    <property type="evidence" value="ECO:0007669"/>
    <property type="project" value="UniProtKB-UniRule"/>
</dbReference>
<comment type="function">
    <text evidence="12">Catalyzes the cyclization of GTP to (8S)-3',8-cyclo-7,8-dihydroguanosine 5'-triphosphate.</text>
</comment>
<keyword evidence="7 12" id="KW-0411">Iron-sulfur</keyword>
<dbReference type="CDD" id="cd01335">
    <property type="entry name" value="Radical_SAM"/>
    <property type="match status" value="1"/>
</dbReference>
<keyword evidence="8 12" id="KW-0342">GTP-binding</keyword>
<dbReference type="InterPro" id="IPR058240">
    <property type="entry name" value="rSAM_sf"/>
</dbReference>
<dbReference type="SFLD" id="SFLDG01383">
    <property type="entry name" value="cyclic_pyranopterin_phosphate"/>
    <property type="match status" value="1"/>
</dbReference>
<feature type="binding site" evidence="12">
    <location>
        <position position="39"/>
    </location>
    <ligand>
        <name>[4Fe-4S] cluster</name>
        <dbReference type="ChEBI" id="CHEBI:49883"/>
        <label>1</label>
        <note>4Fe-4S-S-AdoMet</note>
    </ligand>
</feature>
<keyword evidence="9 12" id="KW-0501">Molybdenum cofactor biosynthesis</keyword>
<dbReference type="SMART" id="SM00729">
    <property type="entry name" value="Elp3"/>
    <property type="match status" value="1"/>
</dbReference>
<dbReference type="NCBIfam" id="TIGR02666">
    <property type="entry name" value="moaA"/>
    <property type="match status" value="1"/>
</dbReference>
<dbReference type="GO" id="GO:0046872">
    <property type="term" value="F:metal ion binding"/>
    <property type="evidence" value="ECO:0007669"/>
    <property type="project" value="UniProtKB-KW"/>
</dbReference>
<dbReference type="PROSITE" id="PS01305">
    <property type="entry name" value="MOAA_NIFB_PQQE"/>
    <property type="match status" value="1"/>
</dbReference>
<comment type="similarity">
    <text evidence="12">Belongs to the radical SAM superfamily. MoaA family.</text>
</comment>
<evidence type="ECO:0000256" key="2">
    <source>
        <dbReference type="ARBA" id="ARBA00022485"/>
    </source>
</evidence>
<dbReference type="PANTHER" id="PTHR22960:SF0">
    <property type="entry name" value="MOLYBDENUM COFACTOR BIOSYNTHESIS PROTEIN 1"/>
    <property type="match status" value="1"/>
</dbReference>
<name>A0A399R3Y1_9PROT</name>
<dbReference type="InterPro" id="IPR013483">
    <property type="entry name" value="MoaA"/>
</dbReference>
<keyword evidence="15" id="KW-1185">Reference proteome</keyword>
<dbReference type="HAMAP" id="MF_01225_B">
    <property type="entry name" value="MoaA_B"/>
    <property type="match status" value="1"/>
</dbReference>
<dbReference type="Pfam" id="PF04055">
    <property type="entry name" value="Radical_SAM"/>
    <property type="match status" value="1"/>
</dbReference>
<dbReference type="Gene3D" id="3.20.20.70">
    <property type="entry name" value="Aldolase class I"/>
    <property type="match status" value="1"/>
</dbReference>
<dbReference type="GO" id="GO:0061798">
    <property type="term" value="F:GTP 3',8'-cyclase activity"/>
    <property type="evidence" value="ECO:0007669"/>
    <property type="project" value="UniProtKB-UniRule"/>
</dbReference>
<dbReference type="RefSeq" id="WP_119379756.1">
    <property type="nucleotide sequence ID" value="NZ_QWGB01000005.1"/>
</dbReference>
<dbReference type="PANTHER" id="PTHR22960">
    <property type="entry name" value="MOLYBDOPTERIN COFACTOR SYNTHESIS PROTEIN A"/>
    <property type="match status" value="1"/>
</dbReference>
<dbReference type="UniPathway" id="UPA00344"/>
<dbReference type="Pfam" id="PF06463">
    <property type="entry name" value="Mob_synth_C"/>
    <property type="match status" value="1"/>
</dbReference>
<dbReference type="OrthoDB" id="9763993at2"/>
<feature type="binding site" evidence="12">
    <location>
        <position position="283"/>
    </location>
    <ligand>
        <name>[4Fe-4S] cluster</name>
        <dbReference type="ChEBI" id="CHEBI:49883"/>
        <label>2</label>
        <note>4Fe-4S-substrate</note>
    </ligand>
</feature>
<dbReference type="SFLD" id="SFLDG01067">
    <property type="entry name" value="SPASM/twitch_domain_containing"/>
    <property type="match status" value="1"/>
</dbReference>
<feature type="binding site" evidence="12">
    <location>
        <position position="269"/>
    </location>
    <ligand>
        <name>[4Fe-4S] cluster</name>
        <dbReference type="ChEBI" id="CHEBI:49883"/>
        <label>2</label>
        <note>4Fe-4S-substrate</note>
    </ligand>
</feature>
<dbReference type="EMBL" id="QWGB01000005">
    <property type="protein sequence ID" value="RIJ24567.1"/>
    <property type="molecule type" value="Genomic_DNA"/>
</dbReference>
<evidence type="ECO:0000256" key="4">
    <source>
        <dbReference type="ARBA" id="ARBA00022723"/>
    </source>
</evidence>
<keyword evidence="4 12" id="KW-0479">Metal-binding</keyword>
<organism evidence="14 15">
    <name type="scientific">Henriciella barbarensis</name>
    <dbReference type="NCBI Taxonomy" id="86342"/>
    <lineage>
        <taxon>Bacteria</taxon>
        <taxon>Pseudomonadati</taxon>
        <taxon>Pseudomonadota</taxon>
        <taxon>Alphaproteobacteria</taxon>
        <taxon>Hyphomonadales</taxon>
        <taxon>Hyphomonadaceae</taxon>
        <taxon>Henriciella</taxon>
    </lineage>
</organism>
<feature type="binding site" evidence="12">
    <location>
        <position position="78"/>
    </location>
    <ligand>
        <name>S-adenosyl-L-methionine</name>
        <dbReference type="ChEBI" id="CHEBI:59789"/>
    </ligand>
</feature>
<sequence length="343" mass="38017">MPDGHTALKPAPLIDRFGREISYLRLSVTDRCDLRCAYCMAEHMTFLPKKDLLSLEELQTVADAFIRRGVRKIRITGGEPLVRKDIMGLFKGLGDRLGSGLDELTLTTNATQLETHAEALVKAGVKRVNISLDTLDPDVFREITRRGDYEKVMRGIEAGAAAGLKIKINTVALRHQNAEEIPRMVGWAHARGYDMTLIEVMPLGITGEDRYDQYIPIFDIRDELERCCTLTPEDAGDANGGPSRYVRIAETGGRLGFITPLTNNFCAGCNRVRVTCTGRIYMCLGQDDHVDLRAALRESPDPQAALDEALDRALIAKPERHDFAINRRGQGPALDRHMSVTGG</sequence>
<comment type="subunit">
    <text evidence="12">Monomer and homodimer.</text>
</comment>
<dbReference type="CDD" id="cd21117">
    <property type="entry name" value="Twitch_MoaA"/>
    <property type="match status" value="1"/>
</dbReference>
<dbReference type="SFLD" id="SFLDG01386">
    <property type="entry name" value="main_SPASM_domain-containing"/>
    <property type="match status" value="1"/>
</dbReference>
<dbReference type="GO" id="GO:0061799">
    <property type="term" value="F:cyclic pyranopterin monophosphate synthase activity"/>
    <property type="evidence" value="ECO:0007669"/>
    <property type="project" value="TreeGrafter"/>
</dbReference>
<keyword evidence="5 12" id="KW-0547">Nucleotide-binding</keyword>
<dbReference type="GO" id="GO:0006777">
    <property type="term" value="P:Mo-molybdopterin cofactor biosynthetic process"/>
    <property type="evidence" value="ECO:0007669"/>
    <property type="project" value="UniProtKB-UniRule"/>
</dbReference>
<comment type="cofactor">
    <cofactor evidence="12">
        <name>[4Fe-4S] cluster</name>
        <dbReference type="ChEBI" id="CHEBI:49883"/>
    </cofactor>
    <text evidence="12">Binds 2 [4Fe-4S] clusters. Binds 1 [4Fe-4S] cluster coordinated with 3 cysteines and an exchangeable S-adenosyl-L-methionine and 1 [4Fe-4S] cluster coordinated with 3 cysteines and the GTP-derived substrate.</text>
</comment>
<feature type="binding site" evidence="12">
    <location>
        <position position="167"/>
    </location>
    <ligand>
        <name>GTP</name>
        <dbReference type="ChEBI" id="CHEBI:37565"/>
    </ligand>
</feature>
<evidence type="ECO:0000256" key="6">
    <source>
        <dbReference type="ARBA" id="ARBA00023004"/>
    </source>
</evidence>
<feature type="binding site" evidence="12">
    <location>
        <position position="131"/>
    </location>
    <ligand>
        <name>S-adenosyl-L-methionine</name>
        <dbReference type="ChEBI" id="CHEBI:59789"/>
    </ligand>
</feature>
<feature type="binding site" evidence="12">
    <location>
        <position position="36"/>
    </location>
    <ligand>
        <name>[4Fe-4S] cluster</name>
        <dbReference type="ChEBI" id="CHEBI:49883"/>
        <label>1</label>
        <note>4Fe-4S-S-AdoMet</note>
    </ligand>
</feature>
<dbReference type="InterPro" id="IPR006638">
    <property type="entry name" value="Elp3/MiaA/NifB-like_rSAM"/>
</dbReference>
<feature type="binding site" evidence="12">
    <location>
        <position position="107"/>
    </location>
    <ligand>
        <name>GTP</name>
        <dbReference type="ChEBI" id="CHEBI:37565"/>
    </ligand>
</feature>
<keyword evidence="3 12" id="KW-0949">S-adenosyl-L-methionine</keyword>
<feature type="domain" description="Radical SAM core" evidence="13">
    <location>
        <begin position="16"/>
        <end position="237"/>
    </location>
</feature>
<protein>
    <recommendedName>
        <fullName evidence="1 12">GTP 3',8-cyclase</fullName>
        <ecNumber evidence="1 12">4.1.99.22</ecNumber>
    </recommendedName>
    <alternativeName>
        <fullName evidence="12">Molybdenum cofactor biosynthesis protein A</fullName>
    </alternativeName>
</protein>
<comment type="catalytic activity">
    <reaction evidence="11 12">
        <text>GTP + AH2 + S-adenosyl-L-methionine = (8S)-3',8-cyclo-7,8-dihydroguanosine 5'-triphosphate + 5'-deoxyadenosine + L-methionine + A + H(+)</text>
        <dbReference type="Rhea" id="RHEA:49576"/>
        <dbReference type="ChEBI" id="CHEBI:13193"/>
        <dbReference type="ChEBI" id="CHEBI:15378"/>
        <dbReference type="ChEBI" id="CHEBI:17319"/>
        <dbReference type="ChEBI" id="CHEBI:17499"/>
        <dbReference type="ChEBI" id="CHEBI:37565"/>
        <dbReference type="ChEBI" id="CHEBI:57844"/>
        <dbReference type="ChEBI" id="CHEBI:59789"/>
        <dbReference type="ChEBI" id="CHEBI:131766"/>
        <dbReference type="EC" id="4.1.99.22"/>
    </reaction>
</comment>
<dbReference type="GO" id="GO:1904047">
    <property type="term" value="F:S-adenosyl-L-methionine binding"/>
    <property type="evidence" value="ECO:0007669"/>
    <property type="project" value="UniProtKB-UniRule"/>
</dbReference>
<feature type="binding site" evidence="12">
    <location>
        <position position="74"/>
    </location>
    <ligand>
        <name>GTP</name>
        <dbReference type="ChEBI" id="CHEBI:37565"/>
    </ligand>
</feature>
<evidence type="ECO:0000256" key="1">
    <source>
        <dbReference type="ARBA" id="ARBA00012167"/>
    </source>
</evidence>
<evidence type="ECO:0000256" key="11">
    <source>
        <dbReference type="ARBA" id="ARBA00048697"/>
    </source>
</evidence>
<evidence type="ECO:0000313" key="14">
    <source>
        <dbReference type="EMBL" id="RIJ24567.1"/>
    </source>
</evidence>
<comment type="pathway">
    <text evidence="12">Cofactor biosynthesis; molybdopterin biosynthesis.</text>
</comment>